<dbReference type="SUPFAM" id="SSF48452">
    <property type="entry name" value="TPR-like"/>
    <property type="match status" value="1"/>
</dbReference>
<organism evidence="1">
    <name type="scientific">marine sediment metagenome</name>
    <dbReference type="NCBI Taxonomy" id="412755"/>
    <lineage>
        <taxon>unclassified sequences</taxon>
        <taxon>metagenomes</taxon>
        <taxon>ecological metagenomes</taxon>
    </lineage>
</organism>
<dbReference type="EMBL" id="BART01033116">
    <property type="protein sequence ID" value="GAH17370.1"/>
    <property type="molecule type" value="Genomic_DNA"/>
</dbReference>
<evidence type="ECO:0000313" key="1">
    <source>
        <dbReference type="EMBL" id="GAH17370.1"/>
    </source>
</evidence>
<dbReference type="Pfam" id="PF13181">
    <property type="entry name" value="TPR_8"/>
    <property type="match status" value="1"/>
</dbReference>
<comment type="caution">
    <text evidence="1">The sequence shown here is derived from an EMBL/GenBank/DDBJ whole genome shotgun (WGS) entry which is preliminary data.</text>
</comment>
<sequence length="154" mass="17369">GYEKTISILELSNNLYPENPDTLNLLAAAYIWEGNTARAEELYIKAHSLVPVSLERLELLASGLKQAKKHQELFGLAQIAVSLFPENAELFEDIGDLAQELGKKDLAVKYYKKALKLDPTQSGIKKKLKQLKKKSLRASKAMWQGESHFLTKER</sequence>
<dbReference type="InterPro" id="IPR019734">
    <property type="entry name" value="TPR_rpt"/>
</dbReference>
<dbReference type="PANTHER" id="PTHR12558">
    <property type="entry name" value="CELL DIVISION CYCLE 16,23,27"/>
    <property type="match status" value="1"/>
</dbReference>
<gene>
    <name evidence="1" type="ORF">S01H4_57019</name>
</gene>
<reference evidence="1" key="1">
    <citation type="journal article" date="2014" name="Front. Microbiol.">
        <title>High frequency of phylogenetically diverse reductive dehalogenase-homologous genes in deep subseafloor sedimentary metagenomes.</title>
        <authorList>
            <person name="Kawai M."/>
            <person name="Futagami T."/>
            <person name="Toyoda A."/>
            <person name="Takaki Y."/>
            <person name="Nishi S."/>
            <person name="Hori S."/>
            <person name="Arai W."/>
            <person name="Tsubouchi T."/>
            <person name="Morono Y."/>
            <person name="Uchiyama I."/>
            <person name="Ito T."/>
            <person name="Fujiyama A."/>
            <person name="Inagaki F."/>
            <person name="Takami H."/>
        </authorList>
    </citation>
    <scope>NUCLEOTIDE SEQUENCE</scope>
    <source>
        <strain evidence="1">Expedition CK06-06</strain>
    </source>
</reference>
<dbReference type="AlphaFoldDB" id="X1EAH4"/>
<dbReference type="Gene3D" id="1.25.40.10">
    <property type="entry name" value="Tetratricopeptide repeat domain"/>
    <property type="match status" value="1"/>
</dbReference>
<dbReference type="PROSITE" id="PS50293">
    <property type="entry name" value="TPR_REGION"/>
    <property type="match status" value="1"/>
</dbReference>
<dbReference type="PROSITE" id="PS50005">
    <property type="entry name" value="TPR"/>
    <property type="match status" value="1"/>
</dbReference>
<dbReference type="InterPro" id="IPR011990">
    <property type="entry name" value="TPR-like_helical_dom_sf"/>
</dbReference>
<accession>X1EAH4</accession>
<proteinExistence type="predicted"/>
<name>X1EAH4_9ZZZZ</name>
<dbReference type="PANTHER" id="PTHR12558:SF13">
    <property type="entry name" value="CELL DIVISION CYCLE PROTEIN 27 HOMOLOG"/>
    <property type="match status" value="1"/>
</dbReference>
<feature type="non-terminal residue" evidence="1">
    <location>
        <position position="1"/>
    </location>
</feature>
<protein>
    <submittedName>
        <fullName evidence="1">Uncharacterized protein</fullName>
    </submittedName>
</protein>
<dbReference type="SMART" id="SM00028">
    <property type="entry name" value="TPR"/>
    <property type="match status" value="2"/>
</dbReference>